<accession>H8FSP7</accession>
<keyword evidence="1" id="KW-0472">Membrane</keyword>
<name>H8FSP7_MAGML</name>
<keyword evidence="3" id="KW-1185">Reference proteome</keyword>
<evidence type="ECO:0000256" key="1">
    <source>
        <dbReference type="SAM" id="Phobius"/>
    </source>
</evidence>
<gene>
    <name evidence="2" type="ORF">PHAMO_270226</name>
</gene>
<feature type="transmembrane region" description="Helical" evidence="1">
    <location>
        <begin position="28"/>
        <end position="50"/>
    </location>
</feature>
<evidence type="ECO:0000313" key="2">
    <source>
        <dbReference type="EMBL" id="CCG41385.1"/>
    </source>
</evidence>
<dbReference type="AlphaFoldDB" id="H8FSP7"/>
<comment type="caution">
    <text evidence="2">The sequence shown here is derived from an EMBL/GenBank/DDBJ whole genome shotgun (WGS) entry which is preliminary data.</text>
</comment>
<dbReference type="EMBL" id="CAHP01000020">
    <property type="protein sequence ID" value="CCG41385.1"/>
    <property type="molecule type" value="Genomic_DNA"/>
</dbReference>
<dbReference type="eggNOG" id="ENOG50334ZJ">
    <property type="taxonomic scope" value="Bacteria"/>
</dbReference>
<protein>
    <submittedName>
        <fullName evidence="2">Uncharacterized protein</fullName>
    </submittedName>
</protein>
<dbReference type="Gene3D" id="1.25.40.10">
    <property type="entry name" value="Tetratricopeptide repeat domain"/>
    <property type="match status" value="1"/>
</dbReference>
<dbReference type="Proteomes" id="UP000004169">
    <property type="component" value="Unassembled WGS sequence"/>
</dbReference>
<keyword evidence="1" id="KW-0812">Transmembrane</keyword>
<reference evidence="2 3" key="1">
    <citation type="journal article" date="2012" name="J. Bacteriol.">
        <title>Draft Genome Sequence of the Purple Photosynthetic Bacterium Phaeospirillum molischianum DSM120, a Particularly Versatile Bacterium.</title>
        <authorList>
            <person name="Duquesne K."/>
            <person name="Prima V."/>
            <person name="Ji B."/>
            <person name="Rouy Z."/>
            <person name="Medigue C."/>
            <person name="Talla E."/>
            <person name="Sturgis J.N."/>
        </authorList>
    </citation>
    <scope>NUCLEOTIDE SEQUENCE [LARGE SCALE GENOMIC DNA]</scope>
    <source>
        <strain evidence="3">DSM120</strain>
    </source>
</reference>
<keyword evidence="1" id="KW-1133">Transmembrane helix</keyword>
<dbReference type="InterPro" id="IPR011990">
    <property type="entry name" value="TPR-like_helical_dom_sf"/>
</dbReference>
<dbReference type="STRING" id="1150626.PHAMO_270226"/>
<organism evidence="2 3">
    <name type="scientific">Magnetospirillum molischianum DSM 120</name>
    <dbReference type="NCBI Taxonomy" id="1150626"/>
    <lineage>
        <taxon>Bacteria</taxon>
        <taxon>Pseudomonadati</taxon>
        <taxon>Pseudomonadota</taxon>
        <taxon>Alphaproteobacteria</taxon>
        <taxon>Rhodospirillales</taxon>
        <taxon>Rhodospirillaceae</taxon>
        <taxon>Magnetospirillum</taxon>
    </lineage>
</organism>
<proteinExistence type="predicted"/>
<evidence type="ECO:0000313" key="3">
    <source>
        <dbReference type="Proteomes" id="UP000004169"/>
    </source>
</evidence>
<sequence>MVITEVIMAVIGIIMDNRDAKALVRNHLAPTIVAATLGLALVVTATPRLISAMLSLDARNVLSNLYQGKPVREGQLAAAAVDLSMAHDWYPEGEVETGRGYLLLQQAMGADNAEKRLSLLREAAAATLAGLEEAPAQPVAWARLAWLRYKVGDSAEAAKAYRMSLLTGAVVPPLMVSRLELGFALRSALDADTQDMLARQVCLTWVLDVDAITRLAANPAYGAFVRSSLANLTQAQMDAFSLRHAR</sequence>